<keyword evidence="2 3" id="KW-0694">RNA-binding</keyword>
<dbReference type="PANTHER" id="PTHR30308">
    <property type="entry name" value="TMRNA-BINDING COMPONENT OF TRANS-TRANSLATION TAGGING COMPLEX"/>
    <property type="match status" value="1"/>
</dbReference>
<dbReference type="Proteomes" id="UP000683507">
    <property type="component" value="Chromosome"/>
</dbReference>
<feature type="region of interest" description="Disordered" evidence="4">
    <location>
        <begin position="130"/>
        <end position="149"/>
    </location>
</feature>
<dbReference type="GO" id="GO:0005829">
    <property type="term" value="C:cytosol"/>
    <property type="evidence" value="ECO:0007669"/>
    <property type="project" value="TreeGrafter"/>
</dbReference>
<dbReference type="InterPro" id="IPR000037">
    <property type="entry name" value="SsrA-bd_prot"/>
</dbReference>
<sequence length="149" mass="17439">MSNKINIKNKRAKFDYEFLESYTAGIQLNGTEIKSIRDSKASIAEAFCVVIKSEVYIRNMYIAPYKNAGFTPHEERRDRKLLLNRTEINKIEKKLKNQGLTLIPYTLFISDKGYAKVTIKLAKGKKTHDKREDLKAKDAKREMDRRMKY</sequence>
<dbReference type="GO" id="GO:0070929">
    <property type="term" value="P:trans-translation"/>
    <property type="evidence" value="ECO:0007669"/>
    <property type="project" value="UniProtKB-UniRule"/>
</dbReference>
<comment type="function">
    <text evidence="3">Required for rescue of stalled ribosomes mediated by trans-translation. Binds to transfer-messenger RNA (tmRNA), required for stable association of tmRNA with ribosomes. tmRNA and SmpB together mimic tRNA shape, replacing the anticodon stem-loop with SmpB. tmRNA is encoded by the ssrA gene; the 2 termini fold to resemble tRNA(Ala) and it encodes a 'tag peptide', a short internal open reading frame. During trans-translation Ala-aminoacylated tmRNA acts like a tRNA, entering the A-site of stalled ribosomes, displacing the stalled mRNA. The ribosome then switches to translate the ORF on the tmRNA; the nascent peptide is terminated with the 'tag peptide' encoded by the tmRNA and targeted for degradation. The ribosome is freed to recommence translation, which seems to be the essential function of trans-translation.</text>
</comment>
<evidence type="ECO:0000256" key="4">
    <source>
        <dbReference type="SAM" id="MobiDB-lite"/>
    </source>
</evidence>
<dbReference type="NCBIfam" id="TIGR00086">
    <property type="entry name" value="smpB"/>
    <property type="match status" value="1"/>
</dbReference>
<evidence type="ECO:0000313" key="6">
    <source>
        <dbReference type="Proteomes" id="UP000683507"/>
    </source>
</evidence>
<name>A0A916JMC3_9FLAO</name>
<dbReference type="GO" id="GO:0070930">
    <property type="term" value="P:trans-translation-dependent protein tagging"/>
    <property type="evidence" value="ECO:0007669"/>
    <property type="project" value="TreeGrafter"/>
</dbReference>
<evidence type="ECO:0000313" key="5">
    <source>
        <dbReference type="EMBL" id="CAG5081760.1"/>
    </source>
</evidence>
<protein>
    <recommendedName>
        <fullName evidence="3">SsrA-binding protein</fullName>
    </recommendedName>
    <alternativeName>
        <fullName evidence="3">Small protein B</fullName>
    </alternativeName>
</protein>
<evidence type="ECO:0000256" key="2">
    <source>
        <dbReference type="ARBA" id="ARBA00022884"/>
    </source>
</evidence>
<dbReference type="EMBL" id="OU015584">
    <property type="protein sequence ID" value="CAG5081760.1"/>
    <property type="molecule type" value="Genomic_DNA"/>
</dbReference>
<dbReference type="AlphaFoldDB" id="A0A916JMC3"/>
<proteinExistence type="inferred from homology"/>
<dbReference type="NCBIfam" id="NF003843">
    <property type="entry name" value="PRK05422.1"/>
    <property type="match status" value="1"/>
</dbReference>
<organism evidence="5 6">
    <name type="scientific">Parvicella tangerina</name>
    <dbReference type="NCBI Taxonomy" id="2829795"/>
    <lineage>
        <taxon>Bacteria</taxon>
        <taxon>Pseudomonadati</taxon>
        <taxon>Bacteroidota</taxon>
        <taxon>Flavobacteriia</taxon>
        <taxon>Flavobacteriales</taxon>
        <taxon>Parvicellaceae</taxon>
        <taxon>Parvicella</taxon>
    </lineage>
</organism>
<dbReference type="PROSITE" id="PS01317">
    <property type="entry name" value="SSRP"/>
    <property type="match status" value="1"/>
</dbReference>
<evidence type="ECO:0000256" key="3">
    <source>
        <dbReference type="HAMAP-Rule" id="MF_00023"/>
    </source>
</evidence>
<dbReference type="PANTHER" id="PTHR30308:SF2">
    <property type="entry name" value="SSRA-BINDING PROTEIN"/>
    <property type="match status" value="1"/>
</dbReference>
<dbReference type="HAMAP" id="MF_00023">
    <property type="entry name" value="SmpB"/>
    <property type="match status" value="1"/>
</dbReference>
<dbReference type="InterPro" id="IPR023620">
    <property type="entry name" value="SmpB"/>
</dbReference>
<dbReference type="Pfam" id="PF01668">
    <property type="entry name" value="SmpB"/>
    <property type="match status" value="1"/>
</dbReference>
<keyword evidence="1 3" id="KW-0963">Cytoplasm</keyword>
<keyword evidence="6" id="KW-1185">Reference proteome</keyword>
<dbReference type="Gene3D" id="2.40.280.10">
    <property type="match status" value="1"/>
</dbReference>
<comment type="similarity">
    <text evidence="3">Belongs to the SmpB family.</text>
</comment>
<dbReference type="InterPro" id="IPR020081">
    <property type="entry name" value="SsrA-bd_prot_CS"/>
</dbReference>
<comment type="subcellular location">
    <subcellularLocation>
        <location evidence="3">Cytoplasm</location>
    </subcellularLocation>
    <text evidence="3">The tmRNA-SmpB complex associates with stalled 70S ribosomes.</text>
</comment>
<dbReference type="SUPFAM" id="SSF74982">
    <property type="entry name" value="Small protein B (SmpB)"/>
    <property type="match status" value="1"/>
</dbReference>
<evidence type="ECO:0000256" key="1">
    <source>
        <dbReference type="ARBA" id="ARBA00022490"/>
    </source>
</evidence>
<dbReference type="GO" id="GO:0003723">
    <property type="term" value="F:RNA binding"/>
    <property type="evidence" value="ECO:0007669"/>
    <property type="project" value="UniProtKB-UniRule"/>
</dbReference>
<dbReference type="RefSeq" id="WP_258541909.1">
    <property type="nucleotide sequence ID" value="NZ_OU015584.1"/>
</dbReference>
<accession>A0A916JMC3</accession>
<gene>
    <name evidence="3 5" type="primary">smpB</name>
    <name evidence="5" type="ORF">CRYO30217_01721</name>
</gene>
<dbReference type="KEGG" id="ptan:CRYO30217_01721"/>
<reference evidence="5" key="1">
    <citation type="submission" date="2021-04" db="EMBL/GenBank/DDBJ databases">
        <authorList>
            <person name="Rodrigo-Torres L."/>
            <person name="Arahal R. D."/>
            <person name="Lucena T."/>
        </authorList>
    </citation>
    <scope>NUCLEOTIDE SEQUENCE</scope>
    <source>
        <strain evidence="5">AS29M-1</strain>
    </source>
</reference>